<feature type="region of interest" description="Disordered" evidence="1">
    <location>
        <begin position="525"/>
        <end position="586"/>
    </location>
</feature>
<reference evidence="3" key="1">
    <citation type="journal article" date="2020" name="Nat. Genet.">
        <title>Genomic diversifications of five Gossypium allopolyploid species and their impact on cotton improvement.</title>
        <authorList>
            <person name="Chen Z.J."/>
            <person name="Sreedasyam A."/>
            <person name="Ando A."/>
            <person name="Song Q."/>
            <person name="De Santiago L.M."/>
            <person name="Hulse-Kemp A.M."/>
            <person name="Ding M."/>
            <person name="Ye W."/>
            <person name="Kirkbride R.C."/>
            <person name="Jenkins J."/>
            <person name="Plott C."/>
            <person name="Lovell J."/>
            <person name="Lin Y.M."/>
            <person name="Vaughn R."/>
            <person name="Liu B."/>
            <person name="Simpson S."/>
            <person name="Scheffler B.E."/>
            <person name="Wen L."/>
            <person name="Saski C.A."/>
            <person name="Grover C.E."/>
            <person name="Hu G."/>
            <person name="Conover J.L."/>
            <person name="Carlson J.W."/>
            <person name="Shu S."/>
            <person name="Boston L.B."/>
            <person name="Williams M."/>
            <person name="Peterson D.G."/>
            <person name="McGee K."/>
            <person name="Jones D.C."/>
            <person name="Wendel J.F."/>
            <person name="Stelly D.M."/>
            <person name="Grimwood J."/>
            <person name="Schmutz J."/>
        </authorList>
    </citation>
    <scope>NUCLEOTIDE SEQUENCE [LARGE SCALE GENOMIC DNA]</scope>
    <source>
        <strain evidence="3">cv. TM-1</strain>
    </source>
</reference>
<feature type="compositionally biased region" description="Polar residues" evidence="1">
    <location>
        <begin position="188"/>
        <end position="204"/>
    </location>
</feature>
<feature type="compositionally biased region" description="Polar residues" evidence="1">
    <location>
        <begin position="445"/>
        <end position="474"/>
    </location>
</feature>
<dbReference type="RefSeq" id="XP_016682793.1">
    <property type="nucleotide sequence ID" value="XM_016827304.2"/>
</dbReference>
<dbReference type="PRINTS" id="PR00348">
    <property type="entry name" value="UBIQUITIN"/>
</dbReference>
<accession>A0A1U8J2F4</accession>
<dbReference type="InterPro" id="IPR019956">
    <property type="entry name" value="Ubiquitin_dom"/>
</dbReference>
<dbReference type="KEGG" id="ghi:107901349"/>
<dbReference type="InterPro" id="IPR029071">
    <property type="entry name" value="Ubiquitin-like_domsf"/>
</dbReference>
<evidence type="ECO:0000259" key="2">
    <source>
        <dbReference type="PROSITE" id="PS50053"/>
    </source>
</evidence>
<dbReference type="PaxDb" id="3635-A0A1U8J2F4"/>
<reference evidence="4" key="2">
    <citation type="submission" date="2025-08" db="UniProtKB">
        <authorList>
            <consortium name="RefSeq"/>
        </authorList>
    </citation>
    <scope>IDENTIFICATION</scope>
</reference>
<dbReference type="GO" id="GO:0031593">
    <property type="term" value="F:polyubiquitin modification-dependent protein binding"/>
    <property type="evidence" value="ECO:0000318"/>
    <property type="project" value="GO_Central"/>
</dbReference>
<dbReference type="Gene3D" id="3.10.20.90">
    <property type="entry name" value="Phosphatidylinositol 3-kinase Catalytic Subunit, Chain A, domain 1"/>
    <property type="match status" value="1"/>
</dbReference>
<dbReference type="PROSITE" id="PS50053">
    <property type="entry name" value="UBIQUITIN_2"/>
    <property type="match status" value="1"/>
</dbReference>
<dbReference type="PANTHER" id="PTHR15204:SF0">
    <property type="entry name" value="LARGE PROLINE-RICH PROTEIN BAG6"/>
    <property type="match status" value="1"/>
</dbReference>
<feature type="region of interest" description="Disordered" evidence="1">
    <location>
        <begin position="677"/>
        <end position="721"/>
    </location>
</feature>
<feature type="compositionally biased region" description="Basic and acidic residues" evidence="1">
    <location>
        <begin position="168"/>
        <end position="180"/>
    </location>
</feature>
<feature type="compositionally biased region" description="Polar residues" evidence="1">
    <location>
        <begin position="677"/>
        <end position="715"/>
    </location>
</feature>
<name>A0A1U8J2F4_GOSHI</name>
<feature type="region of interest" description="Disordered" evidence="1">
    <location>
        <begin position="430"/>
        <end position="478"/>
    </location>
</feature>
<gene>
    <name evidence="4" type="primary">LOC107901349</name>
</gene>
<evidence type="ECO:0000256" key="1">
    <source>
        <dbReference type="SAM" id="MobiDB-lite"/>
    </source>
</evidence>
<dbReference type="SMART" id="SM00213">
    <property type="entry name" value="UBQ"/>
    <property type="match status" value="1"/>
</dbReference>
<dbReference type="GO" id="GO:0036503">
    <property type="term" value="P:ERAD pathway"/>
    <property type="evidence" value="ECO:0000318"/>
    <property type="project" value="GO_Central"/>
</dbReference>
<dbReference type="GO" id="GO:0071818">
    <property type="term" value="C:BAT3 complex"/>
    <property type="evidence" value="ECO:0000318"/>
    <property type="project" value="GO_Central"/>
</dbReference>
<dbReference type="CDD" id="cd17039">
    <property type="entry name" value="Ubl_ubiquitin_like"/>
    <property type="match status" value="1"/>
</dbReference>
<protein>
    <submittedName>
        <fullName evidence="4">Ubiquitin-like domain-containing protein CIP73 isoform X1</fullName>
    </submittedName>
</protein>
<evidence type="ECO:0000313" key="4">
    <source>
        <dbReference type="RefSeq" id="XP_016682793.1"/>
    </source>
</evidence>
<feature type="compositionally biased region" description="Polar residues" evidence="1">
    <location>
        <begin position="254"/>
        <end position="277"/>
    </location>
</feature>
<dbReference type="Proteomes" id="UP000818029">
    <property type="component" value="Chromosome D06"/>
</dbReference>
<dbReference type="InterPro" id="IPR000626">
    <property type="entry name" value="Ubiquitin-like_dom"/>
</dbReference>
<dbReference type="AlphaFoldDB" id="A0A1U8J2F4"/>
<evidence type="ECO:0000313" key="3">
    <source>
        <dbReference type="Proteomes" id="UP000818029"/>
    </source>
</evidence>
<feature type="region of interest" description="Disordered" evidence="1">
    <location>
        <begin position="627"/>
        <end position="653"/>
    </location>
</feature>
<feature type="region of interest" description="Disordered" evidence="1">
    <location>
        <begin position="248"/>
        <end position="283"/>
    </location>
</feature>
<feature type="region of interest" description="Disordered" evidence="1">
    <location>
        <begin position="163"/>
        <end position="206"/>
    </location>
</feature>
<dbReference type="Pfam" id="PF00240">
    <property type="entry name" value="ubiquitin"/>
    <property type="match status" value="1"/>
</dbReference>
<dbReference type="GO" id="GO:0051787">
    <property type="term" value="F:misfolded protein binding"/>
    <property type="evidence" value="ECO:0000318"/>
    <property type="project" value="GO_Central"/>
</dbReference>
<feature type="region of interest" description="Disordered" evidence="1">
    <location>
        <begin position="93"/>
        <end position="122"/>
    </location>
</feature>
<dbReference type="GeneID" id="107901349"/>
<keyword evidence="3" id="KW-1185">Reference proteome</keyword>
<sequence length="721" mass="76165">MGSTSAHKVPSDTEMEGSEATIEIKIKTLDSQTYTLRVDKQMPVPALKEQIASVTGVLSEQQRLICRGKVLKDDQLLSAYHVEDGHTLHLVVRQPVPPSSDGSPYHSANDPASGTSRGHSNHAPSFVIETFNVPDQGDGVPPEISRQIVSAVLGSFGFANMASGNTRSDARDHGSQRQERTSGGSGMPDSSQAQTELASMTSQSDRAHSAFGLPAAVSLGSMQPPVIPDSLATLSQYLSHIRNEFDALGRAGGNDSQTAPMSRTGSRDSNSASNSGTVHEGLPTPASLAEVLLSTRQMLIEQAGESVQQLARQLEDQVNVTDPSARLIAQTNALRTGALLHNLGSLLLELGRTTMTLRLGQTPSEAVVNAGPAVFISPSGPNPLMVQALPFQPGTSFGAIPVGTVQPGSGLVNGLGTGFVPRRIDIQIRRGSSMATPNTREEHPPNQSGQSNQSMVSDSENRSSQTTSRVSDTPSFAGESGVRVVPIRTMVAAVPAPLGRLPSESSGNSVGVYYPLLGRLQNIAPGHVSGERGPQASGEHPSSGAQPELLRIPESAVQHQSSEESARDGSLPNANSRQQERPNTRSVNISILAAGRTQNNQDSERQSPSNVLQFLRTIFPGGEIQVEEASSQGTARDSVRGQAEASNVAPEGETSITNQGVFLSNLLHQIMPYISQHAGSQRSTPEEATTSAPADLSSTGNSRRPNDTEQNPPNSKRQKTE</sequence>
<dbReference type="PANTHER" id="PTHR15204">
    <property type="entry name" value="LARGE PROLINE-RICH PROTEIN BAG6"/>
    <property type="match status" value="1"/>
</dbReference>
<feature type="domain" description="Ubiquitin-like" evidence="2">
    <location>
        <begin position="22"/>
        <end position="97"/>
    </location>
</feature>
<dbReference type="SUPFAM" id="SSF54236">
    <property type="entry name" value="Ubiquitin-like"/>
    <property type="match status" value="1"/>
</dbReference>
<dbReference type="FunFam" id="3.10.20.90:FF:000154">
    <property type="entry name" value="Large proline-rich protein BAG6"/>
    <property type="match status" value="1"/>
</dbReference>
<dbReference type="OrthoDB" id="267397at2759"/>
<organism evidence="3 4">
    <name type="scientific">Gossypium hirsutum</name>
    <name type="common">Upland cotton</name>
    <name type="synonym">Gossypium mexicanum</name>
    <dbReference type="NCBI Taxonomy" id="3635"/>
    <lineage>
        <taxon>Eukaryota</taxon>
        <taxon>Viridiplantae</taxon>
        <taxon>Streptophyta</taxon>
        <taxon>Embryophyta</taxon>
        <taxon>Tracheophyta</taxon>
        <taxon>Spermatophyta</taxon>
        <taxon>Magnoliopsida</taxon>
        <taxon>eudicotyledons</taxon>
        <taxon>Gunneridae</taxon>
        <taxon>Pentapetalae</taxon>
        <taxon>rosids</taxon>
        <taxon>malvids</taxon>
        <taxon>Malvales</taxon>
        <taxon>Malvaceae</taxon>
        <taxon>Malvoideae</taxon>
        <taxon>Gossypium</taxon>
    </lineage>
</organism>
<proteinExistence type="predicted"/>
<dbReference type="STRING" id="3635.A0A1U8J2F4"/>